<evidence type="ECO:0000313" key="5">
    <source>
        <dbReference type="EMBL" id="MBL3608431.1"/>
    </source>
</evidence>
<evidence type="ECO:0000256" key="2">
    <source>
        <dbReference type="SAM" id="SignalP"/>
    </source>
</evidence>
<dbReference type="Proteomes" id="UP000604473">
    <property type="component" value="Unassembled WGS sequence"/>
</dbReference>
<dbReference type="AlphaFoldDB" id="A0A0D6AZY0"/>
<evidence type="ECO:0000313" key="7">
    <source>
        <dbReference type="Proteomes" id="UP000604473"/>
    </source>
</evidence>
<evidence type="ECO:0000256" key="1">
    <source>
        <dbReference type="ARBA" id="ARBA00022729"/>
    </source>
</evidence>
<proteinExistence type="predicted"/>
<dbReference type="GeneID" id="93540661"/>
<name>A0A0D6AZY0_RHOSU</name>
<dbReference type="PATRIC" id="fig|35806.4.peg.1291"/>
<dbReference type="InterPro" id="IPR001638">
    <property type="entry name" value="Solute-binding_3/MltF_N"/>
</dbReference>
<evidence type="ECO:0000259" key="3">
    <source>
        <dbReference type="SMART" id="SM00062"/>
    </source>
</evidence>
<dbReference type="KEGG" id="rsu:NHU_01252"/>
<sequence>MTLRLSMKSALFGLSALALSASGALADQLSDIQAAGKIVAATEMHYAPFDMLEKGEYVGFDRDLFDEVAKELGVTPEYQDLPWTSILPGLEVDKFDFVLAPVTMTAERAERYAFTLPISDSTVAFVQRTGGDMETPEDAKGKTVGVQKGTAQQAQLEAYAETIGGIKIKEYGTPDEAYADLMTRRLDAVAGSAPLLDYLAKSRPEQFSVVKPPFGKPTYFAWVARQGEGDTLVAAINEALIKIQEDGRMAKIQEKWFGTATELPQEMPEL</sequence>
<dbReference type="RefSeq" id="WP_042463136.1">
    <property type="nucleotide sequence ID" value="NZ_CP015421.1"/>
</dbReference>
<dbReference type="EMBL" id="JAESJJ010000005">
    <property type="protein sequence ID" value="MBL3608431.1"/>
    <property type="molecule type" value="Genomic_DNA"/>
</dbReference>
<evidence type="ECO:0000313" key="6">
    <source>
        <dbReference type="Proteomes" id="UP000064912"/>
    </source>
</evidence>
<dbReference type="SMART" id="SM00062">
    <property type="entry name" value="PBPb"/>
    <property type="match status" value="1"/>
</dbReference>
<dbReference type="PANTHER" id="PTHR35936">
    <property type="entry name" value="MEMBRANE-BOUND LYTIC MUREIN TRANSGLYCOSYLASE F"/>
    <property type="match status" value="1"/>
</dbReference>
<dbReference type="Gene3D" id="3.40.190.10">
    <property type="entry name" value="Periplasmic binding protein-like II"/>
    <property type="match status" value="2"/>
</dbReference>
<gene>
    <name evidence="5" type="ORF">JMM60_06365</name>
    <name evidence="4" type="ORF">NHU_01252</name>
</gene>
<dbReference type="Proteomes" id="UP000064912">
    <property type="component" value="Chromosome"/>
</dbReference>
<dbReference type="PANTHER" id="PTHR35936:SF17">
    <property type="entry name" value="ARGININE-BINDING EXTRACELLULAR PROTEIN ARTP"/>
    <property type="match status" value="1"/>
</dbReference>
<keyword evidence="7" id="KW-1185">Reference proteome</keyword>
<reference evidence="5 7" key="2">
    <citation type="submission" date="2021-01" db="EMBL/GenBank/DDBJ databases">
        <title>Draft genomes of Rhodovulum sulfidophilum.</title>
        <authorList>
            <person name="Guzman M.S."/>
        </authorList>
    </citation>
    <scope>NUCLEOTIDE SEQUENCE [LARGE SCALE GENOMIC DNA]</scope>
    <source>
        <strain evidence="5 7">AB35</strain>
    </source>
</reference>
<organism evidence="4 6">
    <name type="scientific">Rhodovulum sulfidophilum</name>
    <name type="common">Rhodobacter sulfidophilus</name>
    <dbReference type="NCBI Taxonomy" id="35806"/>
    <lineage>
        <taxon>Bacteria</taxon>
        <taxon>Pseudomonadati</taxon>
        <taxon>Pseudomonadota</taxon>
        <taxon>Alphaproteobacteria</taxon>
        <taxon>Rhodobacterales</taxon>
        <taxon>Paracoccaceae</taxon>
        <taxon>Rhodovulum</taxon>
    </lineage>
</organism>
<evidence type="ECO:0000313" key="4">
    <source>
        <dbReference type="EMBL" id="BAQ68412.1"/>
    </source>
</evidence>
<reference evidence="4 6" key="1">
    <citation type="submission" date="2015-02" db="EMBL/GenBank/DDBJ databases">
        <title>Genome sequene of Rhodovulum sulfidophilum DSM 2351.</title>
        <authorList>
            <person name="Nagao N."/>
        </authorList>
    </citation>
    <scope>NUCLEOTIDE SEQUENCE [LARGE SCALE GENOMIC DNA]</scope>
    <source>
        <strain evidence="4 6">DSM 2351</strain>
    </source>
</reference>
<keyword evidence="1 2" id="KW-0732">Signal</keyword>
<protein>
    <submittedName>
        <fullName evidence="4">ABC-type amino acid transport/signal transduction systems, periplasmic component</fullName>
    </submittedName>
    <submittedName>
        <fullName evidence="5">Transporter substrate-binding domain-containing protein</fullName>
    </submittedName>
</protein>
<feature type="domain" description="Solute-binding protein family 3/N-terminal" evidence="3">
    <location>
        <begin position="37"/>
        <end position="260"/>
    </location>
</feature>
<dbReference type="SUPFAM" id="SSF53850">
    <property type="entry name" value="Periplasmic binding protein-like II"/>
    <property type="match status" value="1"/>
</dbReference>
<accession>A0A0D6AZY0</accession>
<feature type="chain" id="PRO_5044541900" evidence="2">
    <location>
        <begin position="27"/>
        <end position="270"/>
    </location>
</feature>
<dbReference type="eggNOG" id="COG0834">
    <property type="taxonomic scope" value="Bacteria"/>
</dbReference>
<dbReference type="Pfam" id="PF00497">
    <property type="entry name" value="SBP_bac_3"/>
    <property type="match status" value="1"/>
</dbReference>
<dbReference type="EMBL" id="AP014800">
    <property type="protein sequence ID" value="BAQ68412.1"/>
    <property type="molecule type" value="Genomic_DNA"/>
</dbReference>
<feature type="signal peptide" evidence="2">
    <location>
        <begin position="1"/>
        <end position="26"/>
    </location>
</feature>